<name>A0A4V2F2L5_9BURK</name>
<organism evidence="2 3">
    <name type="scientific">Pigmentiphaga kullae</name>
    <dbReference type="NCBI Taxonomy" id="151784"/>
    <lineage>
        <taxon>Bacteria</taxon>
        <taxon>Pseudomonadati</taxon>
        <taxon>Pseudomonadota</taxon>
        <taxon>Betaproteobacteria</taxon>
        <taxon>Burkholderiales</taxon>
        <taxon>Alcaligenaceae</taxon>
        <taxon>Pigmentiphaga</taxon>
    </lineage>
</organism>
<dbReference type="EMBL" id="SGXC01000003">
    <property type="protein sequence ID" value="RZS78568.1"/>
    <property type="molecule type" value="Genomic_DNA"/>
</dbReference>
<evidence type="ECO:0000256" key="1">
    <source>
        <dbReference type="SAM" id="MobiDB-lite"/>
    </source>
</evidence>
<dbReference type="AlphaFoldDB" id="A0A4V2F2L5"/>
<dbReference type="Proteomes" id="UP000292445">
    <property type="component" value="Unassembled WGS sequence"/>
</dbReference>
<evidence type="ECO:0000313" key="3">
    <source>
        <dbReference type="Proteomes" id="UP000292445"/>
    </source>
</evidence>
<feature type="region of interest" description="Disordered" evidence="1">
    <location>
        <begin position="117"/>
        <end position="146"/>
    </location>
</feature>
<dbReference type="RefSeq" id="WP_207222054.1">
    <property type="nucleotide sequence ID" value="NZ_SGXC01000003.1"/>
</dbReference>
<proteinExistence type="predicted"/>
<evidence type="ECO:0000313" key="2">
    <source>
        <dbReference type="EMBL" id="RZS78568.1"/>
    </source>
</evidence>
<sequence length="146" mass="15516">MSPRTLLLRSSAIPPARRTLRAGCRLLAACALLAAAGCDYLGLQPVSQIEARKDSEGRAIGSACRQAGRALEDCYTFNPHMSKAAIFTGWKEMNDYMLQNSLTEVRPEVAPVLPAGRARTNAAPTGTSMANPPGKPAARATVYTTP</sequence>
<protein>
    <submittedName>
        <fullName evidence="2">Uncharacterized protein</fullName>
    </submittedName>
</protein>
<gene>
    <name evidence="2" type="ORF">EV675_5223</name>
</gene>
<comment type="caution">
    <text evidence="2">The sequence shown here is derived from an EMBL/GenBank/DDBJ whole genome shotgun (WGS) entry which is preliminary data.</text>
</comment>
<reference evidence="2 3" key="1">
    <citation type="submission" date="2019-02" db="EMBL/GenBank/DDBJ databases">
        <title>Genomic Encyclopedia of Type Strains, Phase IV (KMG-IV): sequencing the most valuable type-strain genomes for metagenomic binning, comparative biology and taxonomic classification.</title>
        <authorList>
            <person name="Goeker M."/>
        </authorList>
    </citation>
    <scope>NUCLEOTIDE SEQUENCE [LARGE SCALE GENOMIC DNA]</scope>
    <source>
        <strain evidence="2 3">K24</strain>
    </source>
</reference>
<keyword evidence="3" id="KW-1185">Reference proteome</keyword>
<accession>A0A4V2F2L5</accession>